<accession>A0A9W6DHK2</accession>
<organism evidence="1 2">
    <name type="scientific">Vallitalea longa</name>
    <dbReference type="NCBI Taxonomy" id="2936439"/>
    <lineage>
        <taxon>Bacteria</taxon>
        <taxon>Bacillati</taxon>
        <taxon>Bacillota</taxon>
        <taxon>Clostridia</taxon>
        <taxon>Lachnospirales</taxon>
        <taxon>Vallitaleaceae</taxon>
        <taxon>Vallitalea</taxon>
    </lineage>
</organism>
<keyword evidence="2" id="KW-1185">Reference proteome</keyword>
<gene>
    <name evidence="1" type="ORF">SH1V18_40280</name>
</gene>
<dbReference type="Proteomes" id="UP001144256">
    <property type="component" value="Unassembled WGS sequence"/>
</dbReference>
<evidence type="ECO:0000313" key="2">
    <source>
        <dbReference type="Proteomes" id="UP001144256"/>
    </source>
</evidence>
<evidence type="ECO:0000313" key="1">
    <source>
        <dbReference type="EMBL" id="GKX31548.1"/>
    </source>
</evidence>
<comment type="caution">
    <text evidence="1">The sequence shown here is derived from an EMBL/GenBank/DDBJ whole genome shotgun (WGS) entry which is preliminary data.</text>
</comment>
<reference evidence="1" key="1">
    <citation type="submission" date="2022-06" db="EMBL/GenBank/DDBJ databases">
        <title>Vallitalea longa sp. nov., an anaerobic bacterium isolated from marine sediment.</title>
        <authorList>
            <person name="Hirano S."/>
            <person name="Terahara T."/>
            <person name="Mori K."/>
            <person name="Hamada M."/>
            <person name="Matsumoto R."/>
            <person name="Kobayashi T."/>
        </authorList>
    </citation>
    <scope>NUCLEOTIDE SEQUENCE</scope>
    <source>
        <strain evidence="1">SH18-1</strain>
    </source>
</reference>
<name>A0A9W6DHK2_9FIRM</name>
<dbReference type="EMBL" id="BRLB01000018">
    <property type="protein sequence ID" value="GKX31548.1"/>
    <property type="molecule type" value="Genomic_DNA"/>
</dbReference>
<protein>
    <submittedName>
        <fullName evidence="1">Uncharacterized protein</fullName>
    </submittedName>
</protein>
<proteinExistence type="predicted"/>
<sequence>MACNISTCCGVSSTAVKGCKCNVQYGFENKTITITTAGTFDIWQQLNIPSLSGTIVIQPKAPLTTPTVVRINDVDQGIILNAIYARSINPLNSVSLVTLAGTTELCISIIANGFECC</sequence>
<dbReference type="AlphaFoldDB" id="A0A9W6DHK2"/>
<dbReference type="RefSeq" id="WP_281818688.1">
    <property type="nucleotide sequence ID" value="NZ_BRLB01000018.1"/>
</dbReference>